<dbReference type="InterPro" id="IPR036236">
    <property type="entry name" value="Znf_C2H2_sf"/>
</dbReference>
<proteinExistence type="predicted"/>
<dbReference type="Proteomes" id="UP000625711">
    <property type="component" value="Unassembled WGS sequence"/>
</dbReference>
<dbReference type="OrthoDB" id="434647at2759"/>
<comment type="caution">
    <text evidence="2">The sequence shown here is derived from an EMBL/GenBank/DDBJ whole genome shotgun (WGS) entry which is preliminary data.</text>
</comment>
<keyword evidence="1" id="KW-0812">Transmembrane</keyword>
<dbReference type="EMBL" id="JAACXV010013888">
    <property type="protein sequence ID" value="KAF7271861.1"/>
    <property type="molecule type" value="Genomic_DNA"/>
</dbReference>
<sequence>MDRQQSEEEALAQERYNTLFLRDFCHVCDTDLKNSEEAASHYNSTRHKLKLQSKRAEETRACAEQYNKLFNTMPNQYRGNLNQFQNHNILRGDVTTNTGLITNNYQLPSSILKLPPVNDMPNVIGYLGEDQILTEYNDLKKVLINSASRDSRDQSREKIKLELVVELEKLMQRIYTPNHLPLEFIYGELKEVNNILQTFPSGNKNVSSLVEPTPVPMLKDPPSFEIYYVMRIAFIGVVLFFAYKFLRSNN</sequence>
<gene>
    <name evidence="2" type="ORF">GWI33_015338</name>
</gene>
<keyword evidence="3" id="KW-1185">Reference proteome</keyword>
<accession>A0A834M882</accession>
<protein>
    <submittedName>
        <fullName evidence="2">Uncharacterized protein</fullName>
    </submittedName>
</protein>
<dbReference type="AlphaFoldDB" id="A0A834M882"/>
<dbReference type="SUPFAM" id="SSF57667">
    <property type="entry name" value="beta-beta-alpha zinc fingers"/>
    <property type="match status" value="1"/>
</dbReference>
<evidence type="ECO:0000313" key="2">
    <source>
        <dbReference type="EMBL" id="KAF7271861.1"/>
    </source>
</evidence>
<name>A0A834M882_RHYFE</name>
<keyword evidence="1" id="KW-0472">Membrane</keyword>
<evidence type="ECO:0000256" key="1">
    <source>
        <dbReference type="SAM" id="Phobius"/>
    </source>
</evidence>
<feature type="transmembrane region" description="Helical" evidence="1">
    <location>
        <begin position="226"/>
        <end position="246"/>
    </location>
</feature>
<evidence type="ECO:0000313" key="3">
    <source>
        <dbReference type="Proteomes" id="UP000625711"/>
    </source>
</evidence>
<keyword evidence="1" id="KW-1133">Transmembrane helix</keyword>
<reference evidence="2" key="1">
    <citation type="submission" date="2020-08" db="EMBL/GenBank/DDBJ databases">
        <title>Genome sequencing and assembly of the red palm weevil Rhynchophorus ferrugineus.</title>
        <authorList>
            <person name="Dias G.B."/>
            <person name="Bergman C.M."/>
            <person name="Manee M."/>
        </authorList>
    </citation>
    <scope>NUCLEOTIDE SEQUENCE</scope>
    <source>
        <strain evidence="2">AA-2017</strain>
        <tissue evidence="2">Whole larva</tissue>
    </source>
</reference>
<dbReference type="Gene3D" id="3.30.160.60">
    <property type="entry name" value="Classic Zinc Finger"/>
    <property type="match status" value="1"/>
</dbReference>
<organism evidence="2 3">
    <name type="scientific">Rhynchophorus ferrugineus</name>
    <name type="common">Red palm weevil</name>
    <name type="synonym">Curculio ferrugineus</name>
    <dbReference type="NCBI Taxonomy" id="354439"/>
    <lineage>
        <taxon>Eukaryota</taxon>
        <taxon>Metazoa</taxon>
        <taxon>Ecdysozoa</taxon>
        <taxon>Arthropoda</taxon>
        <taxon>Hexapoda</taxon>
        <taxon>Insecta</taxon>
        <taxon>Pterygota</taxon>
        <taxon>Neoptera</taxon>
        <taxon>Endopterygota</taxon>
        <taxon>Coleoptera</taxon>
        <taxon>Polyphaga</taxon>
        <taxon>Cucujiformia</taxon>
        <taxon>Curculionidae</taxon>
        <taxon>Dryophthorinae</taxon>
        <taxon>Rhynchophorus</taxon>
    </lineage>
</organism>